<dbReference type="PANTHER" id="PTHR43531">
    <property type="entry name" value="PROTEIN ICFG"/>
    <property type="match status" value="1"/>
</dbReference>
<keyword evidence="2" id="KW-0145">Chemotaxis</keyword>
<dbReference type="InterPro" id="IPR003660">
    <property type="entry name" value="HAMP_dom"/>
</dbReference>
<protein>
    <submittedName>
        <fullName evidence="9">HAMP domain-containing protein</fullName>
    </submittedName>
</protein>
<sequence>MTGSGFIVTHPSAQVAGKMLGEVTDPDFADRVLSRITNGQPYHEVRVAKGTGLKAQFSFAPFEIGDSGEYWLMGINAPLDTVMAQSTFIIKLCIVLGVIALVVLVAVIFFLARSIAAPLGAGVDFAQQVAGGDLTANLELQQNDEIGRLALALDSMGGKLRAVVQNVRGGVENVAAGSEELSTTAETLSQGATEQAANVEEVSSSMAQMATNIAQSAENAKKTEEIAIRSARDAEEGGKAVQDTVTAMRDIADRISVIEEIARQTNLLALNAAIEAARAGEHGKGFAVVAAEVRKLAERSGTAAAEISELSVNSVAVAEGAGEMLGKILPDIRQTAELVQEIASASDEQNQGAETVNRAVQQLDSVIQQIASAAEEMSSTSQELSGQAATLLDTVAFFNIGNNGSGNAAATYARSSQPVTRTARPRGLPAQQPRKQVQPTRSAQKDSGLNLNMGDEDFEKF</sequence>
<evidence type="ECO:0000259" key="7">
    <source>
        <dbReference type="PROSITE" id="PS50111"/>
    </source>
</evidence>
<dbReference type="CDD" id="cd06225">
    <property type="entry name" value="HAMP"/>
    <property type="match status" value="1"/>
</dbReference>
<keyword evidence="10" id="KW-1185">Reference proteome</keyword>
<dbReference type="PROSITE" id="PS50885">
    <property type="entry name" value="HAMP"/>
    <property type="match status" value="1"/>
</dbReference>
<dbReference type="InterPro" id="IPR004090">
    <property type="entry name" value="Chemotax_Me-accpt_rcpt"/>
</dbReference>
<dbReference type="AlphaFoldDB" id="A0A6N6N2V2"/>
<dbReference type="FunFam" id="1.10.287.950:FF:000001">
    <property type="entry name" value="Methyl-accepting chemotaxis sensory transducer"/>
    <property type="match status" value="1"/>
</dbReference>
<accession>A0A6N6N2V2</accession>
<evidence type="ECO:0000256" key="6">
    <source>
        <dbReference type="SAM" id="Phobius"/>
    </source>
</evidence>
<dbReference type="InterPro" id="IPR051310">
    <property type="entry name" value="MCP_chemotaxis"/>
</dbReference>
<dbReference type="GO" id="GO:0007165">
    <property type="term" value="P:signal transduction"/>
    <property type="evidence" value="ECO:0007669"/>
    <property type="project" value="UniProtKB-KW"/>
</dbReference>
<keyword evidence="6" id="KW-0812">Transmembrane</keyword>
<dbReference type="Pfam" id="PF00672">
    <property type="entry name" value="HAMP"/>
    <property type="match status" value="1"/>
</dbReference>
<dbReference type="Proteomes" id="UP000438699">
    <property type="component" value="Unassembled WGS sequence"/>
</dbReference>
<dbReference type="Gene3D" id="1.10.287.950">
    <property type="entry name" value="Methyl-accepting chemotaxis protein"/>
    <property type="match status" value="1"/>
</dbReference>
<keyword evidence="6" id="KW-0472">Membrane</keyword>
<evidence type="ECO:0000313" key="10">
    <source>
        <dbReference type="Proteomes" id="UP000438699"/>
    </source>
</evidence>
<evidence type="ECO:0000256" key="5">
    <source>
        <dbReference type="SAM" id="MobiDB-lite"/>
    </source>
</evidence>
<keyword evidence="4" id="KW-0807">Transducer</keyword>
<reference evidence="9 10" key="1">
    <citation type="journal article" date="2017" name="Int. J. Syst. Evol. Microbiol.">
        <title>Desulfovibrio senegalensis sp. nov., a mesophilic sulfate reducer isolated from marine sediment.</title>
        <authorList>
            <person name="Thioye A."/>
            <person name="Gam Z.B.A."/>
            <person name="Mbengue M."/>
            <person name="Cayol J.L."/>
            <person name="Joseph-Bartoli M."/>
            <person name="Toure-Kane C."/>
            <person name="Labat M."/>
        </authorList>
    </citation>
    <scope>NUCLEOTIDE SEQUENCE [LARGE SCALE GENOMIC DNA]</scope>
    <source>
        <strain evidence="9 10">DSM 101509</strain>
    </source>
</reference>
<organism evidence="9 10">
    <name type="scientific">Pseudodesulfovibrio senegalensis</name>
    <dbReference type="NCBI Taxonomy" id="1721087"/>
    <lineage>
        <taxon>Bacteria</taxon>
        <taxon>Pseudomonadati</taxon>
        <taxon>Thermodesulfobacteriota</taxon>
        <taxon>Desulfovibrionia</taxon>
        <taxon>Desulfovibrionales</taxon>
        <taxon>Desulfovibrionaceae</taxon>
    </lineage>
</organism>
<evidence type="ECO:0000256" key="4">
    <source>
        <dbReference type="PROSITE-ProRule" id="PRU00284"/>
    </source>
</evidence>
<dbReference type="PANTHER" id="PTHR43531:SF11">
    <property type="entry name" value="METHYL-ACCEPTING CHEMOTAXIS PROTEIN 3"/>
    <property type="match status" value="1"/>
</dbReference>
<dbReference type="SMART" id="SM00304">
    <property type="entry name" value="HAMP"/>
    <property type="match status" value="1"/>
</dbReference>
<evidence type="ECO:0000313" key="9">
    <source>
        <dbReference type="EMBL" id="KAB1441907.1"/>
    </source>
</evidence>
<evidence type="ECO:0000259" key="8">
    <source>
        <dbReference type="PROSITE" id="PS50885"/>
    </source>
</evidence>
<feature type="compositionally biased region" description="Polar residues" evidence="5">
    <location>
        <begin position="433"/>
        <end position="450"/>
    </location>
</feature>
<dbReference type="GO" id="GO:0004888">
    <property type="term" value="F:transmembrane signaling receptor activity"/>
    <property type="evidence" value="ECO:0007669"/>
    <property type="project" value="InterPro"/>
</dbReference>
<dbReference type="CDD" id="cd11386">
    <property type="entry name" value="MCP_signal"/>
    <property type="match status" value="1"/>
</dbReference>
<feature type="domain" description="Methyl-accepting transducer" evidence="7">
    <location>
        <begin position="170"/>
        <end position="385"/>
    </location>
</feature>
<dbReference type="SMART" id="SM00283">
    <property type="entry name" value="MA"/>
    <property type="match status" value="1"/>
</dbReference>
<comment type="similarity">
    <text evidence="3">Belongs to the methyl-accepting chemotaxis (MCP) protein family.</text>
</comment>
<feature type="domain" description="HAMP" evidence="8">
    <location>
        <begin position="113"/>
        <end position="165"/>
    </location>
</feature>
<dbReference type="GO" id="GO:0006935">
    <property type="term" value="P:chemotaxis"/>
    <property type="evidence" value="ECO:0007669"/>
    <property type="project" value="UniProtKB-KW"/>
</dbReference>
<dbReference type="PRINTS" id="PR00260">
    <property type="entry name" value="CHEMTRNSDUCR"/>
</dbReference>
<evidence type="ECO:0000256" key="2">
    <source>
        <dbReference type="ARBA" id="ARBA00022500"/>
    </source>
</evidence>
<dbReference type="PROSITE" id="PS50111">
    <property type="entry name" value="CHEMOTAXIS_TRANSDUC_2"/>
    <property type="match status" value="1"/>
</dbReference>
<dbReference type="Pfam" id="PF00015">
    <property type="entry name" value="MCPsignal"/>
    <property type="match status" value="1"/>
</dbReference>
<feature type="region of interest" description="Disordered" evidence="5">
    <location>
        <begin position="409"/>
        <end position="461"/>
    </location>
</feature>
<name>A0A6N6N2V2_9BACT</name>
<dbReference type="EMBL" id="WAIE01000003">
    <property type="protein sequence ID" value="KAB1441907.1"/>
    <property type="molecule type" value="Genomic_DNA"/>
</dbReference>
<dbReference type="SUPFAM" id="SSF58104">
    <property type="entry name" value="Methyl-accepting chemotaxis protein (MCP) signaling domain"/>
    <property type="match status" value="1"/>
</dbReference>
<keyword evidence="6" id="KW-1133">Transmembrane helix</keyword>
<proteinExistence type="inferred from homology"/>
<dbReference type="InterPro" id="IPR004089">
    <property type="entry name" value="MCPsignal_dom"/>
</dbReference>
<comment type="subcellular location">
    <subcellularLocation>
        <location evidence="1">Membrane</location>
    </subcellularLocation>
</comment>
<gene>
    <name evidence="9" type="ORF">F8A88_08660</name>
</gene>
<evidence type="ECO:0000256" key="3">
    <source>
        <dbReference type="ARBA" id="ARBA00029447"/>
    </source>
</evidence>
<feature type="transmembrane region" description="Helical" evidence="6">
    <location>
        <begin position="88"/>
        <end position="112"/>
    </location>
</feature>
<dbReference type="OrthoDB" id="9814362at2"/>
<dbReference type="GO" id="GO:0005886">
    <property type="term" value="C:plasma membrane"/>
    <property type="evidence" value="ECO:0007669"/>
    <property type="project" value="TreeGrafter"/>
</dbReference>
<comment type="caution">
    <text evidence="9">The sequence shown here is derived from an EMBL/GenBank/DDBJ whole genome shotgun (WGS) entry which is preliminary data.</text>
</comment>
<evidence type="ECO:0000256" key="1">
    <source>
        <dbReference type="ARBA" id="ARBA00004370"/>
    </source>
</evidence>